<keyword evidence="2" id="KW-1185">Reference proteome</keyword>
<name>A0ABX2SVQ7_VREZH</name>
<evidence type="ECO:0000313" key="2">
    <source>
        <dbReference type="Proteomes" id="UP000528918"/>
    </source>
</evidence>
<protein>
    <submittedName>
        <fullName evidence="1">Uncharacterized protein</fullName>
    </submittedName>
</protein>
<proteinExistence type="predicted"/>
<reference evidence="1 2" key="1">
    <citation type="journal article" date="2013" name="Antonie Van Leeuwenhoek">
        <title>Halomonas zhaodongensis sp. nov., a slightly halophilic bacterium isolated from saline-alkaline soils in Zhaodong, China.</title>
        <authorList>
            <person name="Jiang J."/>
            <person name="Pan Y."/>
            <person name="Meng L."/>
            <person name="Hu S."/>
            <person name="Zhang X."/>
            <person name="Hu B."/>
            <person name="Meng J."/>
            <person name="Li C."/>
            <person name="Huang H."/>
            <person name="Wang K."/>
            <person name="Su T."/>
        </authorList>
    </citation>
    <scope>NUCLEOTIDE SEQUENCE [LARGE SCALE GENOMIC DNA]</scope>
    <source>
        <strain evidence="1 2">NEAU-ST10-25</strain>
    </source>
</reference>
<dbReference type="Proteomes" id="UP000528918">
    <property type="component" value="Unassembled WGS sequence"/>
</dbReference>
<dbReference type="EMBL" id="JACCDD010000008">
    <property type="protein sequence ID" value="NYS46236.1"/>
    <property type="molecule type" value="Genomic_DNA"/>
</dbReference>
<dbReference type="RefSeq" id="WP_179928260.1">
    <property type="nucleotide sequence ID" value="NZ_JACCDD010000008.1"/>
</dbReference>
<accession>A0ABX2SVQ7</accession>
<sequence>MKSVTALLLAILGTAALLTLFTLNKEDPQWVNGLSEQDQYALEIGRKVISIQAALEQPEQPASVAAVKALALDSRHYVMIRGWLLQELLSAESWKDTSTYHTSEDYKNKVDSRIRALQKMVAAIDLE</sequence>
<organism evidence="1 2">
    <name type="scientific">Vreelandella zhaodongensis</name>
    <name type="common">Halomonas zhaodongensis</name>
    <dbReference type="NCBI Taxonomy" id="1176240"/>
    <lineage>
        <taxon>Bacteria</taxon>
        <taxon>Pseudomonadati</taxon>
        <taxon>Pseudomonadota</taxon>
        <taxon>Gammaproteobacteria</taxon>
        <taxon>Oceanospirillales</taxon>
        <taxon>Halomonadaceae</taxon>
        <taxon>Vreelandella</taxon>
    </lineage>
</organism>
<comment type="caution">
    <text evidence="1">The sequence shown here is derived from an EMBL/GenBank/DDBJ whole genome shotgun (WGS) entry which is preliminary data.</text>
</comment>
<evidence type="ECO:0000313" key="1">
    <source>
        <dbReference type="EMBL" id="NYS46236.1"/>
    </source>
</evidence>
<gene>
    <name evidence="1" type="ORF">HZS79_14925</name>
</gene>